<dbReference type="SUPFAM" id="SSF50630">
    <property type="entry name" value="Acid proteases"/>
    <property type="match status" value="1"/>
</dbReference>
<evidence type="ECO:0000256" key="1">
    <source>
        <dbReference type="ARBA" id="ARBA00007447"/>
    </source>
</evidence>
<dbReference type="Proteomes" id="UP001175271">
    <property type="component" value="Unassembled WGS sequence"/>
</dbReference>
<dbReference type="GO" id="GO:0005764">
    <property type="term" value="C:lysosome"/>
    <property type="evidence" value="ECO:0007669"/>
    <property type="project" value="TreeGrafter"/>
</dbReference>
<comment type="caution">
    <text evidence="4">The sequence shown here is derived from an EMBL/GenBank/DDBJ whole genome shotgun (WGS) entry which is preliminary data.</text>
</comment>
<dbReference type="EMBL" id="JAUCMV010000001">
    <property type="protein sequence ID" value="KAK0424091.1"/>
    <property type="molecule type" value="Genomic_DNA"/>
</dbReference>
<dbReference type="CDD" id="cd05471">
    <property type="entry name" value="pepsin_like"/>
    <property type="match status" value="1"/>
</dbReference>
<name>A0AA39IIA4_9BILA</name>
<dbReference type="Gene3D" id="2.40.70.10">
    <property type="entry name" value="Acid Proteases"/>
    <property type="match status" value="2"/>
</dbReference>
<dbReference type="InterPro" id="IPR034164">
    <property type="entry name" value="Pepsin-like_dom"/>
</dbReference>
<dbReference type="AlphaFoldDB" id="A0AA39IIA4"/>
<evidence type="ECO:0000256" key="2">
    <source>
        <dbReference type="SAM" id="SignalP"/>
    </source>
</evidence>
<dbReference type="PROSITE" id="PS51767">
    <property type="entry name" value="PEPTIDASE_A1"/>
    <property type="match status" value="1"/>
</dbReference>
<evidence type="ECO:0000259" key="3">
    <source>
        <dbReference type="PROSITE" id="PS51767"/>
    </source>
</evidence>
<accession>A0AA39IIA4</accession>
<dbReference type="GO" id="GO:0006508">
    <property type="term" value="P:proteolysis"/>
    <property type="evidence" value="ECO:0007669"/>
    <property type="project" value="InterPro"/>
</dbReference>
<gene>
    <name evidence="4" type="ORF">QR680_008498</name>
</gene>
<proteinExistence type="inferred from homology"/>
<evidence type="ECO:0000313" key="5">
    <source>
        <dbReference type="Proteomes" id="UP001175271"/>
    </source>
</evidence>
<dbReference type="Pfam" id="PF00026">
    <property type="entry name" value="Asp"/>
    <property type="match status" value="1"/>
</dbReference>
<feature type="chain" id="PRO_5041369913" description="Peptidase A1 domain-containing protein" evidence="2">
    <location>
        <begin position="17"/>
        <end position="357"/>
    </location>
</feature>
<keyword evidence="5" id="KW-1185">Reference proteome</keyword>
<sequence length="357" mass="39583">MFRPLVVAVLLGVALAVPLKESGNIRVVRTLPSEANHYHRSSTDTYLLAFEIAIGTGLSRTAQLKLDLTSADLVVDLCYLAAGTSDSICFDPTTSRTFHRVSDILARDVISSNFPSQDNWTIPNATFVTNNYTGDPSDPNFVTSGTIGFGWPSLQKYPVTYFPLAFLGARAQKKNIFSLVLGTEGCLGRHWWGETCANYENGAPHYVPVTSQRYWQFALEGVQYGPINQPMKAQAVITSTSGYIGIPKKILSQMMSTHNITWDGLYTVYLVDCDADLPPLQFSVDGGKTLAIPREWYVSKTPLVNNLCVVNLEDSKTYGFGPDWYFGTPLLQSYCTEFDYDQKRIGFTENTYSLDGC</sequence>
<dbReference type="PANTHER" id="PTHR47966">
    <property type="entry name" value="BETA-SITE APP-CLEAVING ENZYME, ISOFORM A-RELATED"/>
    <property type="match status" value="1"/>
</dbReference>
<organism evidence="4 5">
    <name type="scientific">Steinernema hermaphroditum</name>
    <dbReference type="NCBI Taxonomy" id="289476"/>
    <lineage>
        <taxon>Eukaryota</taxon>
        <taxon>Metazoa</taxon>
        <taxon>Ecdysozoa</taxon>
        <taxon>Nematoda</taxon>
        <taxon>Chromadorea</taxon>
        <taxon>Rhabditida</taxon>
        <taxon>Tylenchina</taxon>
        <taxon>Panagrolaimomorpha</taxon>
        <taxon>Strongyloidoidea</taxon>
        <taxon>Steinernematidae</taxon>
        <taxon>Steinernema</taxon>
    </lineage>
</organism>
<feature type="domain" description="Peptidase A1" evidence="3">
    <location>
        <begin position="48"/>
        <end position="348"/>
    </location>
</feature>
<feature type="signal peptide" evidence="2">
    <location>
        <begin position="1"/>
        <end position="16"/>
    </location>
</feature>
<dbReference type="InterPro" id="IPR021109">
    <property type="entry name" value="Peptidase_aspartic_dom_sf"/>
</dbReference>
<dbReference type="InterPro" id="IPR001461">
    <property type="entry name" value="Aspartic_peptidase_A1"/>
</dbReference>
<dbReference type="GO" id="GO:0004190">
    <property type="term" value="F:aspartic-type endopeptidase activity"/>
    <property type="evidence" value="ECO:0007669"/>
    <property type="project" value="InterPro"/>
</dbReference>
<evidence type="ECO:0000313" key="4">
    <source>
        <dbReference type="EMBL" id="KAK0424091.1"/>
    </source>
</evidence>
<dbReference type="InterPro" id="IPR033121">
    <property type="entry name" value="PEPTIDASE_A1"/>
</dbReference>
<comment type="similarity">
    <text evidence="1">Belongs to the peptidase A1 family.</text>
</comment>
<keyword evidence="2" id="KW-0732">Signal</keyword>
<dbReference type="PANTHER" id="PTHR47966:SF51">
    <property type="entry name" value="BETA-SITE APP-CLEAVING ENZYME, ISOFORM A-RELATED"/>
    <property type="match status" value="1"/>
</dbReference>
<reference evidence="4" key="1">
    <citation type="submission" date="2023-06" db="EMBL/GenBank/DDBJ databases">
        <title>Genomic analysis of the entomopathogenic nematode Steinernema hermaphroditum.</title>
        <authorList>
            <person name="Schwarz E.M."/>
            <person name="Heppert J.K."/>
            <person name="Baniya A."/>
            <person name="Schwartz H.T."/>
            <person name="Tan C.-H."/>
            <person name="Antoshechkin I."/>
            <person name="Sternberg P.W."/>
            <person name="Goodrich-Blair H."/>
            <person name="Dillman A.R."/>
        </authorList>
    </citation>
    <scope>NUCLEOTIDE SEQUENCE</scope>
    <source>
        <strain evidence="4">PS9179</strain>
        <tissue evidence="4">Whole animal</tissue>
    </source>
</reference>
<protein>
    <recommendedName>
        <fullName evidence="3">Peptidase A1 domain-containing protein</fullName>
    </recommendedName>
</protein>